<organism evidence="4">
    <name type="scientific">Tanacetum cinerariifolium</name>
    <name type="common">Dalmatian daisy</name>
    <name type="synonym">Chrysanthemum cinerariifolium</name>
    <dbReference type="NCBI Taxonomy" id="118510"/>
    <lineage>
        <taxon>Eukaryota</taxon>
        <taxon>Viridiplantae</taxon>
        <taxon>Streptophyta</taxon>
        <taxon>Embryophyta</taxon>
        <taxon>Tracheophyta</taxon>
        <taxon>Spermatophyta</taxon>
        <taxon>Magnoliopsida</taxon>
        <taxon>eudicotyledons</taxon>
        <taxon>Gunneridae</taxon>
        <taxon>Pentapetalae</taxon>
        <taxon>asterids</taxon>
        <taxon>campanulids</taxon>
        <taxon>Asterales</taxon>
        <taxon>Asteraceae</taxon>
        <taxon>Asteroideae</taxon>
        <taxon>Anthemideae</taxon>
        <taxon>Anthemidinae</taxon>
        <taxon>Tanacetum</taxon>
    </lineage>
</organism>
<keyword evidence="2" id="KW-0378">Hydrolase</keyword>
<proteinExistence type="predicted"/>
<dbReference type="EMBL" id="BKCJ010009998">
    <property type="protein sequence ID" value="GEU89599.1"/>
    <property type="molecule type" value="Genomic_DNA"/>
</dbReference>
<accession>A0A6L2NW66</accession>
<dbReference type="GO" id="GO:0016787">
    <property type="term" value="F:hydrolase activity"/>
    <property type="evidence" value="ECO:0007669"/>
    <property type="project" value="UniProtKB-KW"/>
</dbReference>
<evidence type="ECO:0000259" key="3">
    <source>
        <dbReference type="PROSITE" id="PS50994"/>
    </source>
</evidence>
<dbReference type="GO" id="GO:0003676">
    <property type="term" value="F:nucleic acid binding"/>
    <property type="evidence" value="ECO:0007669"/>
    <property type="project" value="InterPro"/>
</dbReference>
<evidence type="ECO:0000256" key="1">
    <source>
        <dbReference type="ARBA" id="ARBA00022723"/>
    </source>
</evidence>
<sequence>MLKTSPIYLLSKALKTKSWLWNCRLSHLNFDTLNKLAKDGLTRGIPRLKFQKDRLCSAYALGKSKKSSHQSKAEYTNQEKLYLLHIDLWGPMRVASINRKSSFECHRPYVRTDNGTEFVNQTLREFYENVDISHPTSVARTPQQNGVVERRNRTLIEAAHTINDQDHLFQPMFNEYFNPPTIAVSPILVIAAPRAVDLADSPMSTLIDQDAPSGSSSNVRPIHTSFESLVRWTKDHPIANVIDDPSHSLSRRKQLQTDAMWCYFDAFLTFVEPKNFKQAMTEPSYINAMQEEIREFERLQNKERLVSQGFRQEEGIDFEESFALVARIEAIRIFVANFAHKNMMIFQMDVKMVFLNGELKEEVYVSQPEEFVDRDHPSHVYKLKNALYGLKQAPRAKPTEKNLNLVKRVFRYLKGTINMSLWYSKDTGMSLTAYADAEKARYEKHVSKNIETSARGNV</sequence>
<dbReference type="AlphaFoldDB" id="A0A6L2NW66"/>
<feature type="domain" description="Integrase catalytic" evidence="3">
    <location>
        <begin position="110"/>
        <end position="210"/>
    </location>
</feature>
<dbReference type="PANTHER" id="PTHR42648:SF21">
    <property type="entry name" value="CYSTEINE-RICH RLK (RECEPTOR-LIKE PROTEIN KINASE) 8"/>
    <property type="match status" value="1"/>
</dbReference>
<keyword evidence="1" id="KW-0479">Metal-binding</keyword>
<gene>
    <name evidence="4" type="ORF">Tci_061577</name>
</gene>
<dbReference type="Pfam" id="PF13976">
    <property type="entry name" value="gag_pre-integrs"/>
    <property type="match status" value="1"/>
</dbReference>
<reference evidence="4" key="1">
    <citation type="journal article" date="2019" name="Sci. Rep.">
        <title>Draft genome of Tanacetum cinerariifolium, the natural source of mosquito coil.</title>
        <authorList>
            <person name="Yamashiro T."/>
            <person name="Shiraishi A."/>
            <person name="Satake H."/>
            <person name="Nakayama K."/>
        </authorList>
    </citation>
    <scope>NUCLEOTIDE SEQUENCE</scope>
</reference>
<dbReference type="GO" id="GO:0046872">
    <property type="term" value="F:metal ion binding"/>
    <property type="evidence" value="ECO:0007669"/>
    <property type="project" value="UniProtKB-KW"/>
</dbReference>
<comment type="caution">
    <text evidence="4">The sequence shown here is derived from an EMBL/GenBank/DDBJ whole genome shotgun (WGS) entry which is preliminary data.</text>
</comment>
<dbReference type="InterPro" id="IPR001584">
    <property type="entry name" value="Integrase_cat-core"/>
</dbReference>
<dbReference type="InterPro" id="IPR039537">
    <property type="entry name" value="Retrotran_Ty1/copia-like"/>
</dbReference>
<dbReference type="InterPro" id="IPR025724">
    <property type="entry name" value="GAG-pre-integrase_dom"/>
</dbReference>
<dbReference type="InterPro" id="IPR036397">
    <property type="entry name" value="RNaseH_sf"/>
</dbReference>
<dbReference type="Pfam" id="PF07727">
    <property type="entry name" value="RVT_2"/>
    <property type="match status" value="1"/>
</dbReference>
<dbReference type="GO" id="GO:0015074">
    <property type="term" value="P:DNA integration"/>
    <property type="evidence" value="ECO:0007669"/>
    <property type="project" value="InterPro"/>
</dbReference>
<dbReference type="Gene3D" id="3.30.420.10">
    <property type="entry name" value="Ribonuclease H-like superfamily/Ribonuclease H"/>
    <property type="match status" value="1"/>
</dbReference>
<dbReference type="PANTHER" id="PTHR42648">
    <property type="entry name" value="TRANSPOSASE, PUTATIVE-RELATED"/>
    <property type="match status" value="1"/>
</dbReference>
<evidence type="ECO:0000313" key="4">
    <source>
        <dbReference type="EMBL" id="GEU89599.1"/>
    </source>
</evidence>
<name>A0A6L2NW66_TANCI</name>
<protein>
    <recommendedName>
        <fullName evidence="3">Integrase catalytic domain-containing protein</fullName>
    </recommendedName>
</protein>
<dbReference type="SUPFAM" id="SSF53098">
    <property type="entry name" value="Ribonuclease H-like"/>
    <property type="match status" value="1"/>
</dbReference>
<dbReference type="InterPro" id="IPR012337">
    <property type="entry name" value="RNaseH-like_sf"/>
</dbReference>
<dbReference type="InterPro" id="IPR013103">
    <property type="entry name" value="RVT_2"/>
</dbReference>
<dbReference type="PROSITE" id="PS50994">
    <property type="entry name" value="INTEGRASE"/>
    <property type="match status" value="1"/>
</dbReference>
<evidence type="ECO:0000256" key="2">
    <source>
        <dbReference type="ARBA" id="ARBA00022801"/>
    </source>
</evidence>